<feature type="binding site" evidence="7">
    <location>
        <position position="292"/>
    </location>
    <ligand>
        <name>Zn(2+)</name>
        <dbReference type="ChEBI" id="CHEBI:29105"/>
        <label>2</label>
    </ligand>
</feature>
<dbReference type="Gene3D" id="3.40.630.10">
    <property type="entry name" value="Zn peptidases"/>
    <property type="match status" value="1"/>
</dbReference>
<evidence type="ECO:0000256" key="2">
    <source>
        <dbReference type="ARBA" id="ARBA00022670"/>
    </source>
</evidence>
<keyword evidence="5 7" id="KW-0862">Zinc</keyword>
<keyword evidence="4" id="KW-0378">Hydrolase</keyword>
<evidence type="ECO:0000313" key="11">
    <source>
        <dbReference type="Proteomes" id="UP000823399"/>
    </source>
</evidence>
<dbReference type="CDD" id="cd05674">
    <property type="entry name" value="M20_yscS"/>
    <property type="match status" value="1"/>
</dbReference>
<dbReference type="GO" id="GO:0051603">
    <property type="term" value="P:proteolysis involved in protein catabolic process"/>
    <property type="evidence" value="ECO:0007669"/>
    <property type="project" value="TreeGrafter"/>
</dbReference>
<name>A0A9P7FBB1_9AGAM</name>
<dbReference type="PIRSF" id="PIRSF037217">
    <property type="entry name" value="Carboxypeptidase_S"/>
    <property type="match status" value="1"/>
</dbReference>
<feature type="binding site" evidence="7">
    <location>
        <position position="229"/>
    </location>
    <ligand>
        <name>Zn(2+)</name>
        <dbReference type="ChEBI" id="CHEBI:29105"/>
        <label>2</label>
    </ligand>
</feature>
<dbReference type="PANTHER" id="PTHR45962">
    <property type="entry name" value="N-FATTY-ACYL-AMINO ACID SYNTHASE/HYDROLASE PM20D1"/>
    <property type="match status" value="1"/>
</dbReference>
<keyword evidence="8" id="KW-0472">Membrane</keyword>
<dbReference type="InterPro" id="IPR047177">
    <property type="entry name" value="Pept_M20A"/>
</dbReference>
<comment type="similarity">
    <text evidence="1">Belongs to the peptidase M20A family.</text>
</comment>
<evidence type="ECO:0000256" key="6">
    <source>
        <dbReference type="PIRSR" id="PIRSR037217-1"/>
    </source>
</evidence>
<dbReference type="GO" id="GO:0046872">
    <property type="term" value="F:metal ion binding"/>
    <property type="evidence" value="ECO:0007669"/>
    <property type="project" value="UniProtKB-KW"/>
</dbReference>
<dbReference type="InterPro" id="IPR002933">
    <property type="entry name" value="Peptidase_M20"/>
</dbReference>
<comment type="caution">
    <text evidence="10">The sequence shown here is derived from an EMBL/GenBank/DDBJ whole genome shotgun (WGS) entry which is preliminary data.</text>
</comment>
<keyword evidence="8" id="KW-1133">Transmembrane helix</keyword>
<proteinExistence type="inferred from homology"/>
<feature type="binding site" evidence="7">
    <location>
        <position position="194"/>
    </location>
    <ligand>
        <name>Zn(2+)</name>
        <dbReference type="ChEBI" id="CHEBI:29105"/>
        <label>2</label>
    </ligand>
</feature>
<keyword evidence="2" id="KW-0645">Protease</keyword>
<feature type="binding site" evidence="7">
    <location>
        <position position="229"/>
    </location>
    <ligand>
        <name>Zn(2+)</name>
        <dbReference type="ChEBI" id="CHEBI:29105"/>
        <label>1</label>
    </ligand>
</feature>
<keyword evidence="11" id="KW-1185">Reference proteome</keyword>
<gene>
    <name evidence="10" type="ORF">F5147DRAFT_63124</name>
</gene>
<evidence type="ECO:0000313" key="10">
    <source>
        <dbReference type="EMBL" id="KAG2113128.1"/>
    </source>
</evidence>
<dbReference type="EMBL" id="JABBWM010000013">
    <property type="protein sequence ID" value="KAG2113128.1"/>
    <property type="molecule type" value="Genomic_DNA"/>
</dbReference>
<organism evidence="10 11">
    <name type="scientific">Suillus discolor</name>
    <dbReference type="NCBI Taxonomy" id="1912936"/>
    <lineage>
        <taxon>Eukaryota</taxon>
        <taxon>Fungi</taxon>
        <taxon>Dikarya</taxon>
        <taxon>Basidiomycota</taxon>
        <taxon>Agaricomycotina</taxon>
        <taxon>Agaricomycetes</taxon>
        <taxon>Agaricomycetidae</taxon>
        <taxon>Boletales</taxon>
        <taxon>Suillineae</taxon>
        <taxon>Suillaceae</taxon>
        <taxon>Suillus</taxon>
    </lineage>
</organism>
<feature type="binding site" evidence="7">
    <location>
        <position position="570"/>
    </location>
    <ligand>
        <name>Zn(2+)</name>
        <dbReference type="ChEBI" id="CHEBI:29105"/>
        <label>1</label>
    </ligand>
</feature>
<dbReference type="InterPro" id="IPR011650">
    <property type="entry name" value="Peptidase_M20_dimer"/>
</dbReference>
<evidence type="ECO:0000256" key="5">
    <source>
        <dbReference type="ARBA" id="ARBA00022833"/>
    </source>
</evidence>
<feature type="domain" description="Peptidase M20 dimerisation" evidence="9">
    <location>
        <begin position="311"/>
        <end position="466"/>
    </location>
</feature>
<evidence type="ECO:0000259" key="9">
    <source>
        <dbReference type="Pfam" id="PF07687"/>
    </source>
</evidence>
<feature type="active site" evidence="6">
    <location>
        <position position="196"/>
    </location>
</feature>
<sequence>MAPAHLDVVCRPTNGKTPRKHWHESGWSRSLLTFRVLMYSLAIISLVLYTFCDSAFFPICYLPRFWLAGHCNGLAELLSPGVNSTTCPQWTALHPTKYRGLSEDLDVAYNSEDFKQRAIQALGDAVRVPTESYDDNGPVGEDSRWDTFAELHRVLEASFPRIYKSLNVTKVNTYGLIFHWQGSTSAKPYILTAHQDVVPVEEQTIEEWKHDPYSGYYDGTWIWGRGTCDDKGDLIRQLLAIDSLLKQGFSPARTLILSYGFDEESKGIEGAGHLARYLEETYGRDSFALLLDEGDLYTDTGGIVFATPSTSEKGYLDVKITVSTLGGHSSVPPSHTSIGLLSRFIAAVEDNPHQASLSRRGTPFATTQCLAAYDPAYPEDLRKLARKAVADDAALKVLQERLLASDPLYKAVLGTTQAVDLIEGGVKVNALPERANAVVNHRIAEHSSVAELQQHMIDLLTPLATKYDLALVAFGSNVTRGGAGEVVLSDFLGTALEPSPVTPTGYGPWALLQGSIKAAFESSPTRNSSKVVVVPSLSIGNTDTQFYWNLTKHIFRFSPSFDTDRFNGEHTVNEGKRCSVTLFSLLMQFPKLAFRADSMNEGVRFYTKFILNVDESDLP</sequence>
<dbReference type="OrthoDB" id="3064516at2759"/>
<feature type="transmembrane region" description="Helical" evidence="8">
    <location>
        <begin position="32"/>
        <end position="51"/>
    </location>
</feature>
<dbReference type="GO" id="GO:0000328">
    <property type="term" value="C:fungal-type vacuole lumen"/>
    <property type="evidence" value="ECO:0007669"/>
    <property type="project" value="TreeGrafter"/>
</dbReference>
<keyword evidence="3 7" id="KW-0479">Metal-binding</keyword>
<evidence type="ECO:0000256" key="1">
    <source>
        <dbReference type="ARBA" id="ARBA00006247"/>
    </source>
</evidence>
<dbReference type="Pfam" id="PF07687">
    <property type="entry name" value="M20_dimer"/>
    <property type="match status" value="1"/>
</dbReference>
<dbReference type="SUPFAM" id="SSF53187">
    <property type="entry name" value="Zn-dependent exopeptidases"/>
    <property type="match status" value="1"/>
</dbReference>
<dbReference type="InterPro" id="IPR036264">
    <property type="entry name" value="Bact_exopeptidase_dim_dom"/>
</dbReference>
<dbReference type="AlphaFoldDB" id="A0A9P7FBB1"/>
<dbReference type="GeneID" id="64695053"/>
<dbReference type="Pfam" id="PF01546">
    <property type="entry name" value="Peptidase_M20"/>
    <property type="match status" value="1"/>
</dbReference>
<dbReference type="Gene3D" id="3.30.70.360">
    <property type="match status" value="1"/>
</dbReference>
<evidence type="ECO:0000256" key="3">
    <source>
        <dbReference type="ARBA" id="ARBA00022723"/>
    </source>
</evidence>
<keyword evidence="8" id="KW-0812">Transmembrane</keyword>
<protein>
    <recommendedName>
        <fullName evidence="9">Peptidase M20 dimerisation domain-containing protein</fullName>
    </recommendedName>
</protein>
<dbReference type="GO" id="GO:0004181">
    <property type="term" value="F:metallocarboxypeptidase activity"/>
    <property type="evidence" value="ECO:0007669"/>
    <property type="project" value="InterPro"/>
</dbReference>
<accession>A0A9P7FBB1</accession>
<feature type="active site" description="Proton acceptor" evidence="6">
    <location>
        <position position="263"/>
    </location>
</feature>
<dbReference type="SUPFAM" id="SSF55031">
    <property type="entry name" value="Bacterial exopeptidase dimerisation domain"/>
    <property type="match status" value="1"/>
</dbReference>
<reference evidence="10" key="1">
    <citation type="journal article" date="2020" name="New Phytol.">
        <title>Comparative genomics reveals dynamic genome evolution in host specialist ectomycorrhizal fungi.</title>
        <authorList>
            <person name="Lofgren L.A."/>
            <person name="Nguyen N.H."/>
            <person name="Vilgalys R."/>
            <person name="Ruytinx J."/>
            <person name="Liao H.L."/>
            <person name="Branco S."/>
            <person name="Kuo A."/>
            <person name="LaButti K."/>
            <person name="Lipzen A."/>
            <person name="Andreopoulos W."/>
            <person name="Pangilinan J."/>
            <person name="Riley R."/>
            <person name="Hundley H."/>
            <person name="Na H."/>
            <person name="Barry K."/>
            <person name="Grigoriev I.V."/>
            <person name="Stajich J.E."/>
            <person name="Kennedy P.G."/>
        </authorList>
    </citation>
    <scope>NUCLEOTIDE SEQUENCE</scope>
    <source>
        <strain evidence="10">FC423</strain>
    </source>
</reference>
<dbReference type="RefSeq" id="XP_041295686.1">
    <property type="nucleotide sequence ID" value="XM_041432794.1"/>
</dbReference>
<dbReference type="Proteomes" id="UP000823399">
    <property type="component" value="Unassembled WGS sequence"/>
</dbReference>
<evidence type="ECO:0000256" key="4">
    <source>
        <dbReference type="ARBA" id="ARBA00022801"/>
    </source>
</evidence>
<feature type="binding site" evidence="7">
    <location>
        <position position="264"/>
    </location>
    <ligand>
        <name>Zn(2+)</name>
        <dbReference type="ChEBI" id="CHEBI:29105"/>
        <label>1</label>
    </ligand>
</feature>
<evidence type="ECO:0000256" key="8">
    <source>
        <dbReference type="SAM" id="Phobius"/>
    </source>
</evidence>
<evidence type="ECO:0000256" key="7">
    <source>
        <dbReference type="PIRSR" id="PIRSR037217-2"/>
    </source>
</evidence>
<dbReference type="InterPro" id="IPR017141">
    <property type="entry name" value="Pept_M20_carboxypep"/>
</dbReference>
<dbReference type="PANTHER" id="PTHR45962:SF1">
    <property type="entry name" value="N-FATTY-ACYL-AMINO ACID SYNTHASE_HYDROLASE PM20D1"/>
    <property type="match status" value="1"/>
</dbReference>